<comment type="caution">
    <text evidence="3">The sequence shown here is derived from an EMBL/GenBank/DDBJ whole genome shotgun (WGS) entry which is preliminary data.</text>
</comment>
<dbReference type="EMBL" id="JBFNQN010000007">
    <property type="protein sequence ID" value="MEW9265314.1"/>
    <property type="molecule type" value="Genomic_DNA"/>
</dbReference>
<dbReference type="RefSeq" id="WP_367638339.1">
    <property type="nucleotide sequence ID" value="NZ_JBFNQN010000007.1"/>
</dbReference>
<feature type="domain" description="DUF559" evidence="2">
    <location>
        <begin position="188"/>
        <end position="262"/>
    </location>
</feature>
<dbReference type="Pfam" id="PF04480">
    <property type="entry name" value="DUF559"/>
    <property type="match status" value="1"/>
</dbReference>
<dbReference type="Gene3D" id="3.40.960.10">
    <property type="entry name" value="VSR Endonuclease"/>
    <property type="match status" value="1"/>
</dbReference>
<reference evidence="3 4" key="1">
    <citation type="submission" date="2024-07" db="EMBL/GenBank/DDBJ databases">
        <authorList>
            <person name="Thanompreechachai J."/>
            <person name="Duangmal K."/>
        </authorList>
    </citation>
    <scope>NUCLEOTIDE SEQUENCE [LARGE SCALE GENOMIC DNA]</scope>
    <source>
        <strain evidence="3 4">KCTC 19886</strain>
    </source>
</reference>
<feature type="region of interest" description="Disordered" evidence="1">
    <location>
        <begin position="271"/>
        <end position="295"/>
    </location>
</feature>
<organism evidence="3 4">
    <name type="scientific">Kineococcus endophyticus</name>
    <dbReference type="NCBI Taxonomy" id="1181883"/>
    <lineage>
        <taxon>Bacteria</taxon>
        <taxon>Bacillati</taxon>
        <taxon>Actinomycetota</taxon>
        <taxon>Actinomycetes</taxon>
        <taxon>Kineosporiales</taxon>
        <taxon>Kineosporiaceae</taxon>
        <taxon>Kineococcus</taxon>
    </lineage>
</organism>
<sequence>MDPVDAVSRCGGAARFAHLEALVTRRSLQAAVTAGDLLRPAPGLHHLPGCPADVLAAAAVSGVRSCHSAASAWGLDLVDPPLTPHVTARRGSRATFRRTVVHRRDVAELDGCTDLATTLLDCLRCLPRRFALVPVDHVLRQGLVSPAELDELRWSLPRSDSRRALLAMADPRCGSALETVGRVDLLDEGFRVQTQQVLAPAGRVDFLIDGWLVVELDGYETHGRIGQFAEDRRRDAELAGQGLVCLRFTFDQVVRNRSWFVQTVRATWARGRPGTRVSPPGRGSRRRTGPAGTSR</sequence>
<dbReference type="InterPro" id="IPR007569">
    <property type="entry name" value="DUF559"/>
</dbReference>
<proteinExistence type="predicted"/>
<gene>
    <name evidence="3" type="ORF">AB1207_11195</name>
</gene>
<evidence type="ECO:0000313" key="3">
    <source>
        <dbReference type="EMBL" id="MEW9265314.1"/>
    </source>
</evidence>
<dbReference type="InterPro" id="IPR011335">
    <property type="entry name" value="Restrct_endonuc-II-like"/>
</dbReference>
<keyword evidence="4" id="KW-1185">Reference proteome</keyword>
<evidence type="ECO:0000259" key="2">
    <source>
        <dbReference type="Pfam" id="PF04480"/>
    </source>
</evidence>
<accession>A0ABV3P6R6</accession>
<dbReference type="SUPFAM" id="SSF52980">
    <property type="entry name" value="Restriction endonuclease-like"/>
    <property type="match status" value="1"/>
</dbReference>
<evidence type="ECO:0000256" key="1">
    <source>
        <dbReference type="SAM" id="MobiDB-lite"/>
    </source>
</evidence>
<protein>
    <submittedName>
        <fullName evidence="3">DUF559 domain-containing protein</fullName>
    </submittedName>
</protein>
<dbReference type="Proteomes" id="UP001555826">
    <property type="component" value="Unassembled WGS sequence"/>
</dbReference>
<feature type="compositionally biased region" description="Low complexity" evidence="1">
    <location>
        <begin position="271"/>
        <end position="282"/>
    </location>
</feature>
<evidence type="ECO:0000313" key="4">
    <source>
        <dbReference type="Proteomes" id="UP001555826"/>
    </source>
</evidence>
<name>A0ABV3P6R6_9ACTN</name>